<dbReference type="Gene3D" id="3.40.50.720">
    <property type="entry name" value="NAD(P)-binding Rossmann-like Domain"/>
    <property type="match status" value="1"/>
</dbReference>
<protein>
    <submittedName>
        <fullName evidence="14">KR domain-containing protein</fullName>
    </submittedName>
</protein>
<feature type="domain" description="PKS/mFAS DH" evidence="13">
    <location>
        <begin position="961"/>
        <end position="1241"/>
    </location>
</feature>
<dbReference type="InterPro" id="IPR013149">
    <property type="entry name" value="ADH-like_C"/>
</dbReference>
<name>A0AAE0IGR2_9PEZI</name>
<dbReference type="SUPFAM" id="SSF51735">
    <property type="entry name" value="NAD(P)-binding Rossmann-fold domains"/>
    <property type="match status" value="2"/>
</dbReference>
<dbReference type="SMART" id="SM00823">
    <property type="entry name" value="PKS_PP"/>
    <property type="match status" value="1"/>
</dbReference>
<evidence type="ECO:0000259" key="12">
    <source>
        <dbReference type="PROSITE" id="PS52004"/>
    </source>
</evidence>
<evidence type="ECO:0000259" key="11">
    <source>
        <dbReference type="PROSITE" id="PS50075"/>
    </source>
</evidence>
<dbReference type="SUPFAM" id="SSF53335">
    <property type="entry name" value="S-adenosyl-L-methionine-dependent methyltransferases"/>
    <property type="match status" value="1"/>
</dbReference>
<dbReference type="Gene3D" id="3.40.366.10">
    <property type="entry name" value="Malonyl-Coenzyme A Acyl Carrier Protein, domain 2"/>
    <property type="match status" value="1"/>
</dbReference>
<dbReference type="InterPro" id="IPR013968">
    <property type="entry name" value="PKS_KR"/>
</dbReference>
<dbReference type="SUPFAM" id="SSF55048">
    <property type="entry name" value="Probable ACP-binding domain of malonyl-CoA ACP transacylase"/>
    <property type="match status" value="1"/>
</dbReference>
<dbReference type="InterPro" id="IPR020843">
    <property type="entry name" value="ER"/>
</dbReference>
<dbReference type="Gene3D" id="3.10.129.110">
    <property type="entry name" value="Polyketide synthase dehydratase"/>
    <property type="match status" value="1"/>
</dbReference>
<dbReference type="SUPFAM" id="SSF52151">
    <property type="entry name" value="FabD/lysophospholipase-like"/>
    <property type="match status" value="1"/>
</dbReference>
<keyword evidence="1" id="KW-0596">Phosphopantetheine</keyword>
<dbReference type="GO" id="GO:0031177">
    <property type="term" value="F:phosphopantetheine binding"/>
    <property type="evidence" value="ECO:0007669"/>
    <property type="project" value="InterPro"/>
</dbReference>
<feature type="active site" description="Proton donor; for dehydratase activity" evidence="9">
    <location>
        <position position="1161"/>
    </location>
</feature>
<feature type="domain" description="Ketosynthase family 3 (KS3)" evidence="12">
    <location>
        <begin position="72"/>
        <end position="487"/>
    </location>
</feature>
<dbReference type="InterPro" id="IPR050091">
    <property type="entry name" value="PKS_NRPS_Biosynth_Enz"/>
</dbReference>
<dbReference type="InterPro" id="IPR020806">
    <property type="entry name" value="PKS_PP-bd"/>
</dbReference>
<evidence type="ECO:0000256" key="1">
    <source>
        <dbReference type="ARBA" id="ARBA00022450"/>
    </source>
</evidence>
<dbReference type="GO" id="GO:0008168">
    <property type="term" value="F:methyltransferase activity"/>
    <property type="evidence" value="ECO:0007669"/>
    <property type="project" value="UniProtKB-KW"/>
</dbReference>
<dbReference type="Pfam" id="PF00698">
    <property type="entry name" value="Acyl_transf_1"/>
    <property type="match status" value="1"/>
</dbReference>
<dbReference type="Pfam" id="PF08240">
    <property type="entry name" value="ADH_N"/>
    <property type="match status" value="1"/>
</dbReference>
<evidence type="ECO:0000256" key="4">
    <source>
        <dbReference type="ARBA" id="ARBA00022679"/>
    </source>
</evidence>
<organism evidence="14 15">
    <name type="scientific">Cercophora scortea</name>
    <dbReference type="NCBI Taxonomy" id="314031"/>
    <lineage>
        <taxon>Eukaryota</taxon>
        <taxon>Fungi</taxon>
        <taxon>Dikarya</taxon>
        <taxon>Ascomycota</taxon>
        <taxon>Pezizomycotina</taxon>
        <taxon>Sordariomycetes</taxon>
        <taxon>Sordariomycetidae</taxon>
        <taxon>Sordariales</taxon>
        <taxon>Lasiosphaeriaceae</taxon>
        <taxon>Cercophora</taxon>
    </lineage>
</organism>
<dbReference type="InterPro" id="IPR014031">
    <property type="entry name" value="Ketoacyl_synth_C"/>
</dbReference>
<dbReference type="Pfam" id="PF02801">
    <property type="entry name" value="Ketoacyl-synt_C"/>
    <property type="match status" value="1"/>
</dbReference>
<dbReference type="InterPro" id="IPR018201">
    <property type="entry name" value="Ketoacyl_synth_AS"/>
</dbReference>
<dbReference type="InterPro" id="IPR009081">
    <property type="entry name" value="PP-bd_ACP"/>
</dbReference>
<reference evidence="14" key="1">
    <citation type="journal article" date="2023" name="Mol. Phylogenet. Evol.">
        <title>Genome-scale phylogeny and comparative genomics of the fungal order Sordariales.</title>
        <authorList>
            <person name="Hensen N."/>
            <person name="Bonometti L."/>
            <person name="Westerberg I."/>
            <person name="Brannstrom I.O."/>
            <person name="Guillou S."/>
            <person name="Cros-Aarteil S."/>
            <person name="Calhoun S."/>
            <person name="Haridas S."/>
            <person name="Kuo A."/>
            <person name="Mondo S."/>
            <person name="Pangilinan J."/>
            <person name="Riley R."/>
            <person name="LaButti K."/>
            <person name="Andreopoulos B."/>
            <person name="Lipzen A."/>
            <person name="Chen C."/>
            <person name="Yan M."/>
            <person name="Daum C."/>
            <person name="Ng V."/>
            <person name="Clum A."/>
            <person name="Steindorff A."/>
            <person name="Ohm R.A."/>
            <person name="Martin F."/>
            <person name="Silar P."/>
            <person name="Natvig D.O."/>
            <person name="Lalanne C."/>
            <person name="Gautier V."/>
            <person name="Ament-Velasquez S.L."/>
            <person name="Kruys A."/>
            <person name="Hutchinson M.I."/>
            <person name="Powell A.J."/>
            <person name="Barry K."/>
            <person name="Miller A.N."/>
            <person name="Grigoriev I.V."/>
            <person name="Debuchy R."/>
            <person name="Gladieux P."/>
            <person name="Hiltunen Thoren M."/>
            <person name="Johannesson H."/>
        </authorList>
    </citation>
    <scope>NUCLEOTIDE SEQUENCE</scope>
    <source>
        <strain evidence="14">SMH4131-1</strain>
    </source>
</reference>
<dbReference type="Gene3D" id="3.30.70.3290">
    <property type="match status" value="1"/>
</dbReference>
<dbReference type="Gene3D" id="3.40.50.150">
    <property type="entry name" value="Vaccinia Virus protein VP39"/>
    <property type="match status" value="1"/>
</dbReference>
<evidence type="ECO:0000256" key="6">
    <source>
        <dbReference type="ARBA" id="ARBA00023002"/>
    </source>
</evidence>
<dbReference type="InterPro" id="IPR016036">
    <property type="entry name" value="Malonyl_transacylase_ACP-bd"/>
</dbReference>
<dbReference type="SMART" id="SM00827">
    <property type="entry name" value="PKS_AT"/>
    <property type="match status" value="1"/>
</dbReference>
<comment type="caution">
    <text evidence="14">The sequence shown here is derived from an EMBL/GenBank/DDBJ whole genome shotgun (WGS) entry which is preliminary data.</text>
</comment>
<dbReference type="Pfam" id="PF00109">
    <property type="entry name" value="ketoacyl-synt"/>
    <property type="match status" value="1"/>
</dbReference>
<dbReference type="SUPFAM" id="SSF50129">
    <property type="entry name" value="GroES-like"/>
    <property type="match status" value="1"/>
</dbReference>
<evidence type="ECO:0000256" key="9">
    <source>
        <dbReference type="PROSITE-ProRule" id="PRU01363"/>
    </source>
</evidence>
<feature type="compositionally biased region" description="Low complexity" evidence="10">
    <location>
        <begin position="12"/>
        <end position="37"/>
    </location>
</feature>
<dbReference type="InterPro" id="IPR042104">
    <property type="entry name" value="PKS_dehydratase_sf"/>
</dbReference>
<dbReference type="InterPro" id="IPR036736">
    <property type="entry name" value="ACP-like_sf"/>
</dbReference>
<dbReference type="Pfam" id="PF00550">
    <property type="entry name" value="PP-binding"/>
    <property type="match status" value="1"/>
</dbReference>
<dbReference type="PROSITE" id="PS52019">
    <property type="entry name" value="PKS_MFAS_DH"/>
    <property type="match status" value="1"/>
</dbReference>
<dbReference type="InterPro" id="IPR016035">
    <property type="entry name" value="Acyl_Trfase/lysoPLipase"/>
</dbReference>
<feature type="region of interest" description="Disordered" evidence="10">
    <location>
        <begin position="1"/>
        <end position="48"/>
    </location>
</feature>
<dbReference type="InterPro" id="IPR049551">
    <property type="entry name" value="PKS_DH_C"/>
</dbReference>
<dbReference type="PANTHER" id="PTHR43775:SF49">
    <property type="entry name" value="SYNTHASE, PUTATIVE (JCVI)-RELATED"/>
    <property type="match status" value="1"/>
</dbReference>
<dbReference type="PROSITE" id="PS50075">
    <property type="entry name" value="CARRIER"/>
    <property type="match status" value="1"/>
</dbReference>
<dbReference type="GO" id="GO:0016491">
    <property type="term" value="F:oxidoreductase activity"/>
    <property type="evidence" value="ECO:0007669"/>
    <property type="project" value="UniProtKB-KW"/>
</dbReference>
<keyword evidence="8" id="KW-0012">Acyltransferase</keyword>
<evidence type="ECO:0000313" key="14">
    <source>
        <dbReference type="EMBL" id="KAK3324600.1"/>
    </source>
</evidence>
<dbReference type="InterPro" id="IPR049900">
    <property type="entry name" value="PKS_mFAS_DH"/>
</dbReference>
<feature type="compositionally biased region" description="Polar residues" evidence="10">
    <location>
        <begin position="38"/>
        <end position="48"/>
    </location>
</feature>
<dbReference type="SMART" id="SM00829">
    <property type="entry name" value="PKS_ER"/>
    <property type="match status" value="1"/>
</dbReference>
<keyword evidence="7" id="KW-0511">Multifunctional enzyme</keyword>
<dbReference type="FunFam" id="3.40.50.720:FF:000209">
    <property type="entry name" value="Polyketide synthase Pks12"/>
    <property type="match status" value="1"/>
</dbReference>
<dbReference type="CDD" id="cd00833">
    <property type="entry name" value="PKS"/>
    <property type="match status" value="1"/>
</dbReference>
<dbReference type="Pfam" id="PF21089">
    <property type="entry name" value="PKS_DH_N"/>
    <property type="match status" value="1"/>
</dbReference>
<dbReference type="InterPro" id="IPR036291">
    <property type="entry name" value="NAD(P)-bd_dom_sf"/>
</dbReference>
<reference evidence="14" key="2">
    <citation type="submission" date="2023-06" db="EMBL/GenBank/DDBJ databases">
        <authorList>
            <consortium name="Lawrence Berkeley National Laboratory"/>
            <person name="Haridas S."/>
            <person name="Hensen N."/>
            <person name="Bonometti L."/>
            <person name="Westerberg I."/>
            <person name="Brannstrom I.O."/>
            <person name="Guillou S."/>
            <person name="Cros-Aarteil S."/>
            <person name="Calhoun S."/>
            <person name="Kuo A."/>
            <person name="Mondo S."/>
            <person name="Pangilinan J."/>
            <person name="Riley R."/>
            <person name="Labutti K."/>
            <person name="Andreopoulos B."/>
            <person name="Lipzen A."/>
            <person name="Chen C."/>
            <person name="Yanf M."/>
            <person name="Daum C."/>
            <person name="Ng V."/>
            <person name="Clum A."/>
            <person name="Steindorff A."/>
            <person name="Ohm R."/>
            <person name="Martin F."/>
            <person name="Silar P."/>
            <person name="Natvig D."/>
            <person name="Lalanne C."/>
            <person name="Gautier V."/>
            <person name="Ament-Velasquez S.L."/>
            <person name="Kruys A."/>
            <person name="Hutchinson M.I."/>
            <person name="Powell A.J."/>
            <person name="Barry K."/>
            <person name="Miller A.N."/>
            <person name="Grigoriev I.V."/>
            <person name="Debuchy R."/>
            <person name="Gladieux P."/>
            <person name="Thoren M.H."/>
            <person name="Johannesson H."/>
        </authorList>
    </citation>
    <scope>NUCLEOTIDE SEQUENCE</scope>
    <source>
        <strain evidence="14">SMH4131-1</strain>
    </source>
</reference>
<keyword evidence="2" id="KW-0597">Phosphoprotein</keyword>
<keyword evidence="5" id="KW-0521">NADP</keyword>
<evidence type="ECO:0000256" key="2">
    <source>
        <dbReference type="ARBA" id="ARBA00022553"/>
    </source>
</evidence>
<accession>A0AAE0IGR2</accession>
<keyword evidence="15" id="KW-1185">Reference proteome</keyword>
<evidence type="ECO:0000256" key="7">
    <source>
        <dbReference type="ARBA" id="ARBA00023268"/>
    </source>
</evidence>
<dbReference type="Proteomes" id="UP001286456">
    <property type="component" value="Unassembled WGS sequence"/>
</dbReference>
<dbReference type="InterPro" id="IPR016039">
    <property type="entry name" value="Thiolase-like"/>
</dbReference>
<dbReference type="InterPro" id="IPR014030">
    <property type="entry name" value="Ketoacyl_synth_N"/>
</dbReference>
<proteinExistence type="predicted"/>
<keyword evidence="4" id="KW-0808">Transferase</keyword>
<dbReference type="GO" id="GO:0044550">
    <property type="term" value="P:secondary metabolite biosynthetic process"/>
    <property type="evidence" value="ECO:0007669"/>
    <property type="project" value="UniProtKB-ARBA"/>
</dbReference>
<feature type="region of interest" description="N-terminal hotdog fold" evidence="9">
    <location>
        <begin position="961"/>
        <end position="1090"/>
    </location>
</feature>
<dbReference type="PROSITE" id="PS00606">
    <property type="entry name" value="KS3_1"/>
    <property type="match status" value="1"/>
</dbReference>
<evidence type="ECO:0000256" key="5">
    <source>
        <dbReference type="ARBA" id="ARBA00022857"/>
    </source>
</evidence>
<dbReference type="SUPFAM" id="SSF47336">
    <property type="entry name" value="ACP-like"/>
    <property type="match status" value="1"/>
</dbReference>
<evidence type="ECO:0000256" key="10">
    <source>
        <dbReference type="SAM" id="MobiDB-lite"/>
    </source>
</evidence>
<dbReference type="InterPro" id="IPR013154">
    <property type="entry name" value="ADH-like_N"/>
</dbReference>
<dbReference type="InterPro" id="IPR057326">
    <property type="entry name" value="KR_dom"/>
</dbReference>
<evidence type="ECO:0000256" key="8">
    <source>
        <dbReference type="ARBA" id="ARBA00023315"/>
    </source>
</evidence>
<dbReference type="EMBL" id="JAUEPO010000004">
    <property type="protein sequence ID" value="KAK3324600.1"/>
    <property type="molecule type" value="Genomic_DNA"/>
</dbReference>
<dbReference type="SMART" id="SM00825">
    <property type="entry name" value="PKS_KS"/>
    <property type="match status" value="1"/>
</dbReference>
<dbReference type="GO" id="GO:0004315">
    <property type="term" value="F:3-oxoacyl-[acyl-carrier-protein] synthase activity"/>
    <property type="evidence" value="ECO:0007669"/>
    <property type="project" value="InterPro"/>
</dbReference>
<dbReference type="InterPro" id="IPR029063">
    <property type="entry name" value="SAM-dependent_MTases_sf"/>
</dbReference>
<dbReference type="PROSITE" id="PS52004">
    <property type="entry name" value="KS3_2"/>
    <property type="match status" value="1"/>
</dbReference>
<dbReference type="InterPro" id="IPR014043">
    <property type="entry name" value="Acyl_transferase_dom"/>
</dbReference>
<keyword evidence="3" id="KW-0489">Methyltransferase</keyword>
<dbReference type="InterPro" id="IPR049552">
    <property type="entry name" value="PKS_DH_N"/>
</dbReference>
<evidence type="ECO:0000259" key="13">
    <source>
        <dbReference type="PROSITE" id="PS52019"/>
    </source>
</evidence>
<dbReference type="Pfam" id="PF08242">
    <property type="entry name" value="Methyltransf_12"/>
    <property type="match status" value="1"/>
</dbReference>
<dbReference type="Gene3D" id="3.40.47.10">
    <property type="match status" value="1"/>
</dbReference>
<dbReference type="CDD" id="cd02440">
    <property type="entry name" value="AdoMet_MTases"/>
    <property type="match status" value="1"/>
</dbReference>
<dbReference type="SMART" id="SM00822">
    <property type="entry name" value="PKS_KR"/>
    <property type="match status" value="1"/>
</dbReference>
<dbReference type="Pfam" id="PF16197">
    <property type="entry name" value="KAsynt_C_assoc"/>
    <property type="match status" value="1"/>
</dbReference>
<dbReference type="SMART" id="SM00826">
    <property type="entry name" value="PKS_DH"/>
    <property type="match status" value="1"/>
</dbReference>
<dbReference type="Pfam" id="PF08659">
    <property type="entry name" value="KR"/>
    <property type="match status" value="1"/>
</dbReference>
<dbReference type="CDD" id="cd05195">
    <property type="entry name" value="enoyl_red"/>
    <property type="match status" value="1"/>
</dbReference>
<sequence length="2542" mass="278289">MTSNGLPRHVNGHTNGTANGYTNGTYTNGTHTSNGHGPTSNGFTNGYTNGHSNGIANGTANGHCADTPSKTPELIAICGMAMRLPGGIQDDEAYWDLLYHGNDARSPIPADRYKASSFSTALGKKGAIKTQHGYFLTEDLGTLDASFFSMTKSDLEKTDPQQRKILEVTRECLENAGEVDYRGKTIGCYVGTFGEDWLHSQSKENQFTGTFSGSVDLLIANRVSYEFDFLGPSLVIKTGCSASLVSLHEACRALQNGDCSAAIVAGTSLIMGPYLTAAMTQQGVLSPEGSCKSFDISADGFARADAINAIYIKRLDDAIRDGNPIRAVIRGTSQNADGKSASLMAPSGEAHYALMRKVYEEAHLDPGHTAFVECHGTGTATGDPIETTAVGNVFGEKGVYIGSVKPNIGHAEGASGLNSLIKCVLMLERKTILPQIKFNTPNPKVPFAEKKLKVPLQPTPWPADRAERVSINSFGIGGSNAHVILDSLAQARPDLVAKTATPTPTPTVQPPPSLIVLSANTQESLKKHITNTQAYLASHEDEKVDIAYTLSQRREHLPYRAYLIAGGDAATTEAPALVKVPASAAPITMVFSGQGAQWPEMGKDLIQNDAEFRKDIQAMDAILQSLQHPPTWFIEHELQRPAATSQLARAEFAQPLCTAVQVALFNALTRAGIAPTAVVGHSSGEIAAAYATGSLSMAEAVILAYYRGYVTKQQTLIGGMAAVGLGREDVTPFLVDGVVVACENSPNSTTISGDKDRLELVIDAIKAEKPDVLARQLKVDMAYHSQHMYALSETYVALVQAELEAKNITRTDPTIPLYSTVHNQVIEHAFLLNPKYWGANLTSPVRFHPAVSRILQDRPQTLFVEVGPHSTLAGPLRQICGEARLACNYIASMLRARNCSGSLLAAYGQLFQQGVTVDFGAVMPRGKVVHGLPAYPWDHSQSFWVESRISRDWRFRPFGHHATLGQRIPESTAFDPSWRVIIDLEDEPWLADHKVRDDIVFPFAGYVSMAGEAIRQLSGNEIGYSVRHVVAHTALVLSASKNVEVVTTLRRHKLTDSADSDAYDFVISSWSGSTWIKNCEGVVKPLEEPIMATPTPDPVPRKASAAKWYEIMARVGLVYGPEFQGIKSLAASTTKKLATGIIASPEIHRQAAFPFHPAGIDSCLQLMLAARAQAAGRHFTQLAVPTLIEELDIAHSAPEMHARGWYLDDGKDVGLDCVADGRVVMRLRGARLTPLEDERMAASNDRHAAARLEWYPDFDFMDPAPLFTGPVATNDLKRRVEELSLLCQLDSHERLQGLTTDIPHFYKFREWLAREKARCESGNYPIVEDAASYARLTREERDVRIKQKYASLCTESENVRLVSTGLLRIRDNAEALFRGEMDTLEMLMADNVLTEIYDAVSFGFGDFVRMLAITKPNLRILEVGAGTGGTTELLLRSLARCGGNPSYAQYMFTDISAGFFSQARERFSYAPNMDYKVFDISQDPFEQGFAAASYDLILAPNVVHATENLNTTLRNLQVLLKPHGHLVLSEVCALARVPGYVFGHFSGWWLGESDNRKWEPYIQVDRWDTELRAASFTGVDTAVYDAEEPYQYCAAIISQPVLEQSPEAESKSITVLCGKPDDGISKRLISDLTVAGFSVAVSSLHDTLPADRDVISTLDLETRFFDNISEKDYLRFQGLLRKLREHQGQKVLWLLPPSQVDCEDPRSAQILGMIRVARAELAISVSSLEIDVAETDFSDLVQKVFQKVRTRGDIESIAPDREFIVQEGVIKIGRYQPFSLEEEVAEKSRLDESSSNGGGLGGRKTLDITKPGLLETLHWAETSRKEQLGAHDVEIESRAAGMNFRDIMVAMGVLTFGDTGAALGMEVAGVVSRVGAEVKNVSVGERVCGVAMEGCFATHSVLLDDLVRKIPDNLSFEDGAAMPVCYTTAVQALFDVGQLTKGQTILIHSACGGIGHAAIELAKMAGAEIYCTVGSDYKREYLVEKMSIANDHIFNSRNQSFLPDIMRATKGRGVDIVLNSLSGELLHASWKCVAEFGKLVELGKRDLVGFGKLDLEPFLANRSYCCVDLAHSLRERPPYVGELMQRWLDMYAKGHIKGIKSLASFEPAEIEQCFRHLQKGDHIGKAIVRFPSDSSEIPSVAQAQEFHFDPEAAYLFTGGLGGLGRSVASWAAEHGARHLIFLSRSAGKGEHDQAFFDELKSMDCHVTAVAGKADNLADVKACIRKSWRPIKGVFHMAMVLRDTPILDLTYADWTAAIKPKVDGAWNLHEAFRDQNPPLDFFVMTSSIVTTVDQPGQSNYAAANTFLESFCQYRHRQGLPASVLSVCPIDDIGFVAENPSVRRKLKSQGMYFLPERDLLDYMQLAILNSRSPTGNPTTPDTDLTKTTSWKAEGHIVMGLRSEIHLEDPACTTSWRRDRRMGMYHNIPKDNTGEASSANANALKSFLARAADDVDLLKDSASVEFLATEIGLRIFRFMMKPEEDMDIAMSLAQIGLDSLMAIELRRWWKQAFGLDISVLEIMGSGTLRELGGVAAQALFGKLSG</sequence>
<dbReference type="Pfam" id="PF14765">
    <property type="entry name" value="PS-DH"/>
    <property type="match status" value="1"/>
</dbReference>
<dbReference type="GO" id="GO:0004312">
    <property type="term" value="F:fatty acid synthase activity"/>
    <property type="evidence" value="ECO:0007669"/>
    <property type="project" value="TreeGrafter"/>
</dbReference>
<dbReference type="Gene3D" id="1.10.1200.10">
    <property type="entry name" value="ACP-like"/>
    <property type="match status" value="1"/>
</dbReference>
<dbReference type="InterPro" id="IPR011032">
    <property type="entry name" value="GroES-like_sf"/>
</dbReference>
<dbReference type="PANTHER" id="PTHR43775">
    <property type="entry name" value="FATTY ACID SYNTHASE"/>
    <property type="match status" value="1"/>
</dbReference>
<dbReference type="InterPro" id="IPR020841">
    <property type="entry name" value="PKS_Beta-ketoAc_synthase_dom"/>
</dbReference>
<dbReference type="Pfam" id="PF00107">
    <property type="entry name" value="ADH_zinc_N"/>
    <property type="match status" value="1"/>
</dbReference>
<dbReference type="InterPro" id="IPR020807">
    <property type="entry name" value="PKS_DH"/>
</dbReference>
<evidence type="ECO:0000313" key="15">
    <source>
        <dbReference type="Proteomes" id="UP001286456"/>
    </source>
</evidence>
<dbReference type="InterPro" id="IPR013217">
    <property type="entry name" value="Methyltransf_12"/>
</dbReference>
<gene>
    <name evidence="14" type="ORF">B0T19DRAFT_428930</name>
</gene>
<feature type="active site" description="Proton acceptor; for dehydratase activity" evidence="9">
    <location>
        <position position="993"/>
    </location>
</feature>
<dbReference type="Gene3D" id="3.90.180.10">
    <property type="entry name" value="Medium-chain alcohol dehydrogenases, catalytic domain"/>
    <property type="match status" value="1"/>
</dbReference>
<feature type="domain" description="Carrier" evidence="11">
    <location>
        <begin position="2461"/>
        <end position="2536"/>
    </location>
</feature>
<dbReference type="GO" id="GO:0032259">
    <property type="term" value="P:methylation"/>
    <property type="evidence" value="ECO:0007669"/>
    <property type="project" value="UniProtKB-KW"/>
</dbReference>
<dbReference type="SUPFAM" id="SSF53901">
    <property type="entry name" value="Thiolase-like"/>
    <property type="match status" value="1"/>
</dbReference>
<keyword evidence="6" id="KW-0560">Oxidoreductase</keyword>
<dbReference type="InterPro" id="IPR032821">
    <property type="entry name" value="PKS_assoc"/>
</dbReference>
<dbReference type="InterPro" id="IPR001227">
    <property type="entry name" value="Ac_transferase_dom_sf"/>
</dbReference>
<dbReference type="GO" id="GO:1901336">
    <property type="term" value="P:lactone biosynthetic process"/>
    <property type="evidence" value="ECO:0007669"/>
    <property type="project" value="UniProtKB-ARBA"/>
</dbReference>
<feature type="region of interest" description="C-terminal hotdog fold" evidence="9">
    <location>
        <begin position="1100"/>
        <end position="1241"/>
    </location>
</feature>
<evidence type="ECO:0000256" key="3">
    <source>
        <dbReference type="ARBA" id="ARBA00022603"/>
    </source>
</evidence>
<dbReference type="GO" id="GO:0006633">
    <property type="term" value="P:fatty acid biosynthetic process"/>
    <property type="evidence" value="ECO:0007669"/>
    <property type="project" value="InterPro"/>
</dbReference>